<evidence type="ECO:0000313" key="1">
    <source>
        <dbReference type="EMBL" id="PBK88633.1"/>
    </source>
</evidence>
<dbReference type="InterPro" id="IPR043502">
    <property type="entry name" value="DNA/RNA_pol_sf"/>
</dbReference>
<dbReference type="InterPro" id="IPR053134">
    <property type="entry name" value="RNA-dir_DNA_polymerase"/>
</dbReference>
<gene>
    <name evidence="1" type="ORF">ARMGADRAFT_937370</name>
</gene>
<dbReference type="OMA" id="APIVITY"/>
<dbReference type="Gene3D" id="3.10.10.10">
    <property type="entry name" value="HIV Type 1 Reverse Transcriptase, subunit A, domain 1"/>
    <property type="match status" value="1"/>
</dbReference>
<sequence>MPDIETYDSANLQNLLDVRDLPADLAQDAWKMLDNHKLAFGFDGQLGNHPTKARIRMQEGVQPISLPMYASSPAKRLVINQQINTWYQQGIIKLSKSPWEAPIVITYRNGKPCFCIDYRKLNAVTITDEFPIP</sequence>
<accession>A0A2H3DK46</accession>
<evidence type="ECO:0000313" key="2">
    <source>
        <dbReference type="Proteomes" id="UP000217790"/>
    </source>
</evidence>
<keyword evidence="2" id="KW-1185">Reference proteome</keyword>
<reference evidence="2" key="1">
    <citation type="journal article" date="2017" name="Nat. Ecol. Evol.">
        <title>Genome expansion and lineage-specific genetic innovations in the forest pathogenic fungi Armillaria.</title>
        <authorList>
            <person name="Sipos G."/>
            <person name="Prasanna A.N."/>
            <person name="Walter M.C."/>
            <person name="O'Connor E."/>
            <person name="Balint B."/>
            <person name="Krizsan K."/>
            <person name="Kiss B."/>
            <person name="Hess J."/>
            <person name="Varga T."/>
            <person name="Slot J."/>
            <person name="Riley R."/>
            <person name="Boka B."/>
            <person name="Rigling D."/>
            <person name="Barry K."/>
            <person name="Lee J."/>
            <person name="Mihaltcheva S."/>
            <person name="LaButti K."/>
            <person name="Lipzen A."/>
            <person name="Waldron R."/>
            <person name="Moloney N.M."/>
            <person name="Sperisen C."/>
            <person name="Kredics L."/>
            <person name="Vagvoelgyi C."/>
            <person name="Patrignani A."/>
            <person name="Fitzpatrick D."/>
            <person name="Nagy I."/>
            <person name="Doyle S."/>
            <person name="Anderson J.B."/>
            <person name="Grigoriev I.V."/>
            <person name="Gueldener U."/>
            <person name="Muensterkoetter M."/>
            <person name="Nagy L.G."/>
        </authorList>
    </citation>
    <scope>NUCLEOTIDE SEQUENCE [LARGE SCALE GENOMIC DNA]</scope>
    <source>
        <strain evidence="2">Ar21-2</strain>
    </source>
</reference>
<dbReference type="EMBL" id="KZ293672">
    <property type="protein sequence ID" value="PBK88633.1"/>
    <property type="molecule type" value="Genomic_DNA"/>
</dbReference>
<proteinExistence type="predicted"/>
<organism evidence="1 2">
    <name type="scientific">Armillaria gallica</name>
    <name type="common">Bulbous honey fungus</name>
    <name type="synonym">Armillaria bulbosa</name>
    <dbReference type="NCBI Taxonomy" id="47427"/>
    <lineage>
        <taxon>Eukaryota</taxon>
        <taxon>Fungi</taxon>
        <taxon>Dikarya</taxon>
        <taxon>Basidiomycota</taxon>
        <taxon>Agaricomycotina</taxon>
        <taxon>Agaricomycetes</taxon>
        <taxon>Agaricomycetidae</taxon>
        <taxon>Agaricales</taxon>
        <taxon>Marasmiineae</taxon>
        <taxon>Physalacriaceae</taxon>
        <taxon>Armillaria</taxon>
    </lineage>
</organism>
<dbReference type="OrthoDB" id="6776860at2759"/>
<protein>
    <recommendedName>
        <fullName evidence="3">DNA/RNA polymerase</fullName>
    </recommendedName>
</protein>
<dbReference type="PANTHER" id="PTHR24559">
    <property type="entry name" value="TRANSPOSON TY3-I GAG-POL POLYPROTEIN"/>
    <property type="match status" value="1"/>
</dbReference>
<dbReference type="InParanoid" id="A0A2H3DK46"/>
<dbReference type="PANTHER" id="PTHR24559:SF444">
    <property type="entry name" value="REVERSE TRANSCRIPTASE DOMAIN-CONTAINING PROTEIN"/>
    <property type="match status" value="1"/>
</dbReference>
<dbReference type="Proteomes" id="UP000217790">
    <property type="component" value="Unassembled WGS sequence"/>
</dbReference>
<evidence type="ECO:0008006" key="3">
    <source>
        <dbReference type="Google" id="ProtNLM"/>
    </source>
</evidence>
<dbReference type="AlphaFoldDB" id="A0A2H3DK46"/>
<dbReference type="STRING" id="47427.A0A2H3DK46"/>
<name>A0A2H3DK46_ARMGA</name>
<dbReference type="SUPFAM" id="SSF56672">
    <property type="entry name" value="DNA/RNA polymerases"/>
    <property type="match status" value="1"/>
</dbReference>